<evidence type="ECO:0008006" key="5">
    <source>
        <dbReference type="Google" id="ProtNLM"/>
    </source>
</evidence>
<evidence type="ECO:0000313" key="3">
    <source>
        <dbReference type="EMBL" id="CAL5137897.1"/>
    </source>
</evidence>
<dbReference type="InterPro" id="IPR035979">
    <property type="entry name" value="RBD_domain_sf"/>
</dbReference>
<accession>A0AAV2TN70</accession>
<organism evidence="3 4">
    <name type="scientific">Calicophoron daubneyi</name>
    <name type="common">Rumen fluke</name>
    <name type="synonym">Paramphistomum daubneyi</name>
    <dbReference type="NCBI Taxonomy" id="300641"/>
    <lineage>
        <taxon>Eukaryota</taxon>
        <taxon>Metazoa</taxon>
        <taxon>Spiralia</taxon>
        <taxon>Lophotrochozoa</taxon>
        <taxon>Platyhelminthes</taxon>
        <taxon>Trematoda</taxon>
        <taxon>Digenea</taxon>
        <taxon>Plagiorchiida</taxon>
        <taxon>Pronocephalata</taxon>
        <taxon>Paramphistomoidea</taxon>
        <taxon>Paramphistomidae</taxon>
        <taxon>Calicophoron</taxon>
    </lineage>
</organism>
<comment type="caution">
    <text evidence="3">The sequence shown here is derived from an EMBL/GenBank/DDBJ whole genome shotgun (WGS) entry which is preliminary data.</text>
</comment>
<dbReference type="InterPro" id="IPR012677">
    <property type="entry name" value="Nucleotide-bd_a/b_plait_sf"/>
</dbReference>
<dbReference type="InterPro" id="IPR006931">
    <property type="entry name" value="Calcipressin"/>
</dbReference>
<proteinExistence type="inferred from homology"/>
<dbReference type="GO" id="GO:0005634">
    <property type="term" value="C:nucleus"/>
    <property type="evidence" value="ECO:0007669"/>
    <property type="project" value="TreeGrafter"/>
</dbReference>
<evidence type="ECO:0000256" key="1">
    <source>
        <dbReference type="ARBA" id="ARBA00008209"/>
    </source>
</evidence>
<dbReference type="SUPFAM" id="SSF54928">
    <property type="entry name" value="RNA-binding domain, RBD"/>
    <property type="match status" value="1"/>
</dbReference>
<evidence type="ECO:0000256" key="2">
    <source>
        <dbReference type="SAM" id="MobiDB-lite"/>
    </source>
</evidence>
<dbReference type="Proteomes" id="UP001497525">
    <property type="component" value="Unassembled WGS sequence"/>
</dbReference>
<dbReference type="PANTHER" id="PTHR10300:SF14">
    <property type="entry name" value="PROTEIN SARAH"/>
    <property type="match status" value="1"/>
</dbReference>
<feature type="region of interest" description="Disordered" evidence="2">
    <location>
        <begin position="263"/>
        <end position="284"/>
    </location>
</feature>
<protein>
    <recommendedName>
        <fullName evidence="5">Protein sarah</fullName>
    </recommendedName>
</protein>
<evidence type="ECO:0000313" key="4">
    <source>
        <dbReference type="Proteomes" id="UP001497525"/>
    </source>
</evidence>
<dbReference type="AlphaFoldDB" id="A0AAV2TN70"/>
<dbReference type="CDD" id="cd12434">
    <property type="entry name" value="RRM_RCAN_like"/>
    <property type="match status" value="1"/>
</dbReference>
<feature type="compositionally biased region" description="Acidic residues" evidence="2">
    <location>
        <begin position="130"/>
        <end position="144"/>
    </location>
</feature>
<feature type="region of interest" description="Disordered" evidence="2">
    <location>
        <begin position="130"/>
        <end position="153"/>
    </location>
</feature>
<dbReference type="PANTHER" id="PTHR10300">
    <property type="entry name" value="CALCIPRESSIN"/>
    <property type="match status" value="1"/>
</dbReference>
<dbReference type="GO" id="GO:0008597">
    <property type="term" value="F:calcium-dependent protein serine/threonine phosphatase regulator activity"/>
    <property type="evidence" value="ECO:0007669"/>
    <property type="project" value="TreeGrafter"/>
</dbReference>
<dbReference type="Pfam" id="PF04847">
    <property type="entry name" value="Calcipressin"/>
    <property type="match status" value="1"/>
</dbReference>
<comment type="similarity">
    <text evidence="1">Belongs to the RCAN family.</text>
</comment>
<feature type="region of interest" description="Disordered" evidence="2">
    <location>
        <begin position="324"/>
        <end position="362"/>
    </location>
</feature>
<feature type="compositionally biased region" description="Basic and acidic residues" evidence="2">
    <location>
        <begin position="216"/>
        <end position="226"/>
    </location>
</feature>
<dbReference type="GO" id="GO:0003676">
    <property type="term" value="F:nucleic acid binding"/>
    <property type="evidence" value="ECO:0007669"/>
    <property type="project" value="InterPro"/>
</dbReference>
<sequence>MDSHIKFIQEQLAKKGSIFSYKEIEDILKVVQDVHLKLIITNVPKEVYSSQLAQNAFESLFKSFDSRSTFYYLPSFNRAQVYMHRPEGALCARLQVQGWKLPDSVLAQLPQESLSSPQSEGISCYIDQVDDTDESESGDEESDPAFECTCGGSRGLGPIEDTASFHLEDKLNGSKRDARGRHSSQSSLSQLLNPILASTTTPQCIPLDTRGSSTDRPAELRGRSAEVENASEASGDDWTTASSIPFFGSPPPSIPICLRHRNRRPKKVDSKHLAPPKPPRLFLLSPPASPPVGWEPKVERQPVINYELLEALASLAPGEAFEIQPRSEDNSHPSIVITPCESRSAGSHGPIVHTPCPQRKKM</sequence>
<dbReference type="GO" id="GO:0005737">
    <property type="term" value="C:cytoplasm"/>
    <property type="evidence" value="ECO:0007669"/>
    <property type="project" value="TreeGrafter"/>
</dbReference>
<dbReference type="GO" id="GO:0019722">
    <property type="term" value="P:calcium-mediated signaling"/>
    <property type="evidence" value="ECO:0007669"/>
    <property type="project" value="InterPro"/>
</dbReference>
<gene>
    <name evidence="3" type="ORF">CDAUBV1_LOCUS12374</name>
</gene>
<dbReference type="Gene3D" id="3.30.70.330">
    <property type="match status" value="1"/>
</dbReference>
<dbReference type="EMBL" id="CAXLJL010000445">
    <property type="protein sequence ID" value="CAL5137897.1"/>
    <property type="molecule type" value="Genomic_DNA"/>
</dbReference>
<name>A0AAV2TN70_CALDB</name>
<feature type="region of interest" description="Disordered" evidence="2">
    <location>
        <begin position="199"/>
        <end position="247"/>
    </location>
</feature>
<reference evidence="3" key="1">
    <citation type="submission" date="2024-06" db="EMBL/GenBank/DDBJ databases">
        <authorList>
            <person name="Liu X."/>
            <person name="Lenzi L."/>
            <person name="Haldenby T S."/>
            <person name="Uol C."/>
        </authorList>
    </citation>
    <scope>NUCLEOTIDE SEQUENCE</scope>
</reference>